<feature type="compositionally biased region" description="Polar residues" evidence="1">
    <location>
        <begin position="408"/>
        <end position="432"/>
    </location>
</feature>
<evidence type="ECO:0008006" key="4">
    <source>
        <dbReference type="Google" id="ProtNLM"/>
    </source>
</evidence>
<dbReference type="AlphaFoldDB" id="A0A6A6JBK5"/>
<feature type="compositionally biased region" description="Polar residues" evidence="1">
    <location>
        <begin position="73"/>
        <end position="84"/>
    </location>
</feature>
<feature type="compositionally biased region" description="Polar residues" evidence="1">
    <location>
        <begin position="440"/>
        <end position="451"/>
    </location>
</feature>
<dbReference type="EMBL" id="ML986508">
    <property type="protein sequence ID" value="KAF2273637.1"/>
    <property type="molecule type" value="Genomic_DNA"/>
</dbReference>
<sequence>MARRSARLQKRSPTPALEGNSNLETAPTGQTPQKKNLASVSEHVEFDSAMKAPPRPAVQDKRDEKPKPASKLPQPSNTATPHKNTASTSLLSALSTTTPKDRIANKPASELMHPEHYHPNTVKVLDKTGRLGVQVLGSQTAPPKATESVVLGDATPSKTQLPTPTPRRTTVASSPAFKFSFKAPISALSPTASRILQEGEEKDALSTGPGLFDDKISAAVDISPRKMAKPKGKKSRFSDAHMAEFKKMDSIANHPSAFRADPNRFKPASAFLKRTQSKTELDKEMPTVKGGNKLKRTQSKMDMTESKMDPPAPKLIATPLKHAQKEPEPSKSNPPRSQSTVRLVPSSRDGGPGTSSSEAAPKRFKRKKEDDAASTRPPTQEEQAQPEKAKTPALPLQSHRRLPRPTSRLMTPTKASLMRSQSAKTVKTTSMLPSLFRSPSAKTLLSPTNIGETVKEGVREGLRKTSDSLHKMRSILRTPRPKFSDDPAKIAAGTHMSPPPFLGFTNAFPHGAATTPRKHVNFTSSTLEKAARDELANSPSPVKVRASSEASTSTVPYPKLHDEVDYPELASEEETSPTQPVSRRLTFGDATETASMPFSFQSDTTIKFDDTSSGTIRMVRKSDASSLAEGKKRKIETFEQGSDKENVEPTGDEMRSAKKPRTASAEPPKTPSNASKLPRRTPNARGSTISKSRLAFLATPKRSKA</sequence>
<feature type="region of interest" description="Disordered" evidence="1">
    <location>
        <begin position="273"/>
        <end position="705"/>
    </location>
</feature>
<feature type="compositionally biased region" description="Basic and acidic residues" evidence="1">
    <location>
        <begin position="635"/>
        <end position="656"/>
    </location>
</feature>
<feature type="compositionally biased region" description="Basic and acidic residues" evidence="1">
    <location>
        <begin position="58"/>
        <end position="67"/>
    </location>
</feature>
<name>A0A6A6JBK5_WESOR</name>
<organism evidence="2 3">
    <name type="scientific">Westerdykella ornata</name>
    <dbReference type="NCBI Taxonomy" id="318751"/>
    <lineage>
        <taxon>Eukaryota</taxon>
        <taxon>Fungi</taxon>
        <taxon>Dikarya</taxon>
        <taxon>Ascomycota</taxon>
        <taxon>Pezizomycotina</taxon>
        <taxon>Dothideomycetes</taxon>
        <taxon>Pleosporomycetidae</taxon>
        <taxon>Pleosporales</taxon>
        <taxon>Sporormiaceae</taxon>
        <taxon>Westerdykella</taxon>
    </lineage>
</organism>
<feature type="compositionally biased region" description="Basic and acidic residues" evidence="1">
    <location>
        <begin position="277"/>
        <end position="286"/>
    </location>
</feature>
<keyword evidence="3" id="KW-1185">Reference proteome</keyword>
<proteinExistence type="predicted"/>
<dbReference type="OrthoDB" id="5204833at2759"/>
<accession>A0A6A6JBK5</accession>
<feature type="compositionally biased region" description="Polar residues" evidence="1">
    <location>
        <begin position="19"/>
        <end position="39"/>
    </location>
</feature>
<evidence type="ECO:0000256" key="1">
    <source>
        <dbReference type="SAM" id="MobiDB-lite"/>
    </source>
</evidence>
<dbReference type="RefSeq" id="XP_033651176.1">
    <property type="nucleotide sequence ID" value="XM_033798952.1"/>
</dbReference>
<reference evidence="2" key="1">
    <citation type="journal article" date="2020" name="Stud. Mycol.">
        <title>101 Dothideomycetes genomes: a test case for predicting lifestyles and emergence of pathogens.</title>
        <authorList>
            <person name="Haridas S."/>
            <person name="Albert R."/>
            <person name="Binder M."/>
            <person name="Bloem J."/>
            <person name="Labutti K."/>
            <person name="Salamov A."/>
            <person name="Andreopoulos B."/>
            <person name="Baker S."/>
            <person name="Barry K."/>
            <person name="Bills G."/>
            <person name="Bluhm B."/>
            <person name="Cannon C."/>
            <person name="Castanera R."/>
            <person name="Culley D."/>
            <person name="Daum C."/>
            <person name="Ezra D."/>
            <person name="Gonzalez J."/>
            <person name="Henrissat B."/>
            <person name="Kuo A."/>
            <person name="Liang C."/>
            <person name="Lipzen A."/>
            <person name="Lutzoni F."/>
            <person name="Magnuson J."/>
            <person name="Mondo S."/>
            <person name="Nolan M."/>
            <person name="Ohm R."/>
            <person name="Pangilinan J."/>
            <person name="Park H.-J."/>
            <person name="Ramirez L."/>
            <person name="Alfaro M."/>
            <person name="Sun H."/>
            <person name="Tritt A."/>
            <person name="Yoshinaga Y."/>
            <person name="Zwiers L.-H."/>
            <person name="Turgeon B."/>
            <person name="Goodwin S."/>
            <person name="Spatafora J."/>
            <person name="Crous P."/>
            <person name="Grigoriev I."/>
        </authorList>
    </citation>
    <scope>NUCLEOTIDE SEQUENCE</scope>
    <source>
        <strain evidence="2">CBS 379.55</strain>
    </source>
</reference>
<dbReference type="GeneID" id="54552127"/>
<feature type="compositionally biased region" description="Basic and acidic residues" evidence="1">
    <location>
        <begin position="453"/>
        <end position="470"/>
    </location>
</feature>
<dbReference type="Proteomes" id="UP000800097">
    <property type="component" value="Unassembled WGS sequence"/>
</dbReference>
<feature type="compositionally biased region" description="Low complexity" evidence="1">
    <location>
        <begin position="85"/>
        <end position="98"/>
    </location>
</feature>
<evidence type="ECO:0000313" key="3">
    <source>
        <dbReference type="Proteomes" id="UP000800097"/>
    </source>
</evidence>
<gene>
    <name evidence="2" type="ORF">EI97DRAFT_435809</name>
</gene>
<protein>
    <recommendedName>
        <fullName evidence="4">Erythromycin esterase</fullName>
    </recommendedName>
</protein>
<feature type="compositionally biased region" description="Basic residues" evidence="1">
    <location>
        <begin position="1"/>
        <end position="10"/>
    </location>
</feature>
<feature type="compositionally biased region" description="Polar residues" evidence="1">
    <location>
        <begin position="592"/>
        <end position="615"/>
    </location>
</feature>
<feature type="region of interest" description="Disordered" evidence="1">
    <location>
        <begin position="1"/>
        <end position="119"/>
    </location>
</feature>
<feature type="compositionally biased region" description="Polar residues" evidence="1">
    <location>
        <begin position="330"/>
        <end position="341"/>
    </location>
</feature>
<evidence type="ECO:0000313" key="2">
    <source>
        <dbReference type="EMBL" id="KAF2273637.1"/>
    </source>
</evidence>
<feature type="region of interest" description="Disordered" evidence="1">
    <location>
        <begin position="137"/>
        <end position="173"/>
    </location>
</feature>